<gene>
    <name evidence="3" type="ORF">I5803_11530</name>
</gene>
<dbReference type="Gene3D" id="3.40.710.10">
    <property type="entry name" value="DD-peptidase/beta-lactamase superfamily"/>
    <property type="match status" value="1"/>
</dbReference>
<name>A0A931MH93_9BURK</name>
<evidence type="ECO:0000313" key="3">
    <source>
        <dbReference type="EMBL" id="MBG9388653.1"/>
    </source>
</evidence>
<dbReference type="GO" id="GO:0016787">
    <property type="term" value="F:hydrolase activity"/>
    <property type="evidence" value="ECO:0007669"/>
    <property type="project" value="UniProtKB-KW"/>
</dbReference>
<reference evidence="3" key="1">
    <citation type="submission" date="2020-11" db="EMBL/GenBank/DDBJ databases">
        <title>Bacterial whole genome sequence for Caenimonas sp. DR4.4.</title>
        <authorList>
            <person name="Le V."/>
            <person name="Ko S.-R."/>
            <person name="Ahn C.-Y."/>
            <person name="Oh H.-M."/>
        </authorList>
    </citation>
    <scope>NUCLEOTIDE SEQUENCE</scope>
    <source>
        <strain evidence="3">DR4.4</strain>
    </source>
</reference>
<organism evidence="3 4">
    <name type="scientific">Caenimonas aquaedulcis</name>
    <dbReference type="NCBI Taxonomy" id="2793270"/>
    <lineage>
        <taxon>Bacteria</taxon>
        <taxon>Pseudomonadati</taxon>
        <taxon>Pseudomonadota</taxon>
        <taxon>Betaproteobacteria</taxon>
        <taxon>Burkholderiales</taxon>
        <taxon>Comamonadaceae</taxon>
        <taxon>Caenimonas</taxon>
    </lineage>
</organism>
<accession>A0A931MH93</accession>
<evidence type="ECO:0000259" key="2">
    <source>
        <dbReference type="Pfam" id="PF00144"/>
    </source>
</evidence>
<dbReference type="AlphaFoldDB" id="A0A931MH93"/>
<dbReference type="Pfam" id="PF00144">
    <property type="entry name" value="Beta-lactamase"/>
    <property type="match status" value="1"/>
</dbReference>
<evidence type="ECO:0000256" key="1">
    <source>
        <dbReference type="SAM" id="SignalP"/>
    </source>
</evidence>
<evidence type="ECO:0000313" key="4">
    <source>
        <dbReference type="Proteomes" id="UP000651050"/>
    </source>
</evidence>
<proteinExistence type="predicted"/>
<dbReference type="PANTHER" id="PTHR43283:SF7">
    <property type="entry name" value="BETA-LACTAMASE-RELATED DOMAIN-CONTAINING PROTEIN"/>
    <property type="match status" value="1"/>
</dbReference>
<dbReference type="PANTHER" id="PTHR43283">
    <property type="entry name" value="BETA-LACTAMASE-RELATED"/>
    <property type="match status" value="1"/>
</dbReference>
<keyword evidence="3" id="KW-0378">Hydrolase</keyword>
<dbReference type="InterPro" id="IPR001466">
    <property type="entry name" value="Beta-lactam-related"/>
</dbReference>
<dbReference type="InterPro" id="IPR050789">
    <property type="entry name" value="Diverse_Enzym_Activities"/>
</dbReference>
<keyword evidence="1" id="KW-0732">Signal</keyword>
<dbReference type="SUPFAM" id="SSF56601">
    <property type="entry name" value="beta-lactamase/transpeptidase-like"/>
    <property type="match status" value="1"/>
</dbReference>
<dbReference type="InterPro" id="IPR012338">
    <property type="entry name" value="Beta-lactam/transpept-like"/>
</dbReference>
<dbReference type="Proteomes" id="UP000651050">
    <property type="component" value="Unassembled WGS sequence"/>
</dbReference>
<dbReference type="EMBL" id="JADWYS010000001">
    <property type="protein sequence ID" value="MBG9388653.1"/>
    <property type="molecule type" value="Genomic_DNA"/>
</dbReference>
<feature type="signal peptide" evidence="1">
    <location>
        <begin position="1"/>
        <end position="27"/>
    </location>
</feature>
<feature type="chain" id="PRO_5036815958" evidence="1">
    <location>
        <begin position="28"/>
        <end position="510"/>
    </location>
</feature>
<keyword evidence="4" id="KW-1185">Reference proteome</keyword>
<feature type="domain" description="Beta-lactamase-related" evidence="2">
    <location>
        <begin position="68"/>
        <end position="344"/>
    </location>
</feature>
<protein>
    <submittedName>
        <fullName evidence="3">Serine hydrolase</fullName>
    </submittedName>
</protein>
<comment type="caution">
    <text evidence="3">The sequence shown here is derived from an EMBL/GenBank/DDBJ whole genome shotgun (WGS) entry which is preliminary data.</text>
</comment>
<dbReference type="RefSeq" id="WP_196986503.1">
    <property type="nucleotide sequence ID" value="NZ_JADWYS010000001.1"/>
</dbReference>
<sequence>MNPSMQSVFRRACGALFICAFATCAFAQAPAPAWPAAEWERATPEEMGMDSAALATFVEFGANTRMDSLVVTRWGRIVAEAYYAPFQRGMKHRINSSTKAVMGALAGIAAGQGRLDVNAPALGFFKGATAANEDDRKRAITVQQLLNMTSGISWVEPLSDEVPETMIAMGRSANWVQFVLDRPMAQAPGAKFNYNSGDWQLVSAIVSLASGMPSRDFAAKHLLAPLGIVDWRWRLDPQGVATGGFGLYLRTQDMARFGYLYLHHGQWNGTQVVPRAWADKVFQASVPMFATGAWKYADGWWTLPSRGAYFTVGFDRQLIVVMPETGVVAAMTGRSNYPLDNVIDHLARAARSASPLPADAQGQAALDAKIREAATPKPMATLPAAPPIAREVAGRTYALERNPWGMKEMTLRMDGAPAMELVVYTSRTSNATMKVTLPLGMDGKFTMSETPEGLTAIQAGWTDASTLSAVLRVPEEGISRTYELRFDGARVAVTVTNSTGAKTSFSGEAR</sequence>